<dbReference type="InterPro" id="IPR017800">
    <property type="entry name" value="ADOP"/>
</dbReference>
<keyword evidence="3 7" id="KW-0812">Transmembrane</keyword>
<feature type="domain" description="ABC3 transporter permease C-terminal" evidence="8">
    <location>
        <begin position="688"/>
        <end position="800"/>
    </location>
</feature>
<evidence type="ECO:0000259" key="9">
    <source>
        <dbReference type="Pfam" id="PF12704"/>
    </source>
</evidence>
<evidence type="ECO:0000256" key="1">
    <source>
        <dbReference type="ARBA" id="ARBA00004651"/>
    </source>
</evidence>
<dbReference type="Pfam" id="PF02687">
    <property type="entry name" value="FtsX"/>
    <property type="match status" value="2"/>
</dbReference>
<dbReference type="InterPro" id="IPR050250">
    <property type="entry name" value="Macrolide_Exporter_MacB"/>
</dbReference>
<evidence type="ECO:0000256" key="5">
    <source>
        <dbReference type="ARBA" id="ARBA00023136"/>
    </source>
</evidence>
<evidence type="ECO:0000256" key="3">
    <source>
        <dbReference type="ARBA" id="ARBA00022692"/>
    </source>
</evidence>
<dbReference type="GO" id="GO:0005886">
    <property type="term" value="C:plasma membrane"/>
    <property type="evidence" value="ECO:0007669"/>
    <property type="project" value="UniProtKB-SubCell"/>
</dbReference>
<evidence type="ECO:0000256" key="4">
    <source>
        <dbReference type="ARBA" id="ARBA00022989"/>
    </source>
</evidence>
<comment type="similarity">
    <text evidence="6">Belongs to the ABC-4 integral membrane protein family.</text>
</comment>
<dbReference type="EMBL" id="CP121196">
    <property type="protein sequence ID" value="XBH18562.1"/>
    <property type="molecule type" value="Genomic_DNA"/>
</dbReference>
<sequence>MRFLLRDLRFGVRTLTKTPLLTLAVLLTLAIGIGANSAVFTVANAVLLRPFPFPAPEQIVSITSRDAAKENGGTLLRYELVRDYNKSFQSVAVWTNDNLNLTGNGEPTEVPIARISPSMLPMLDVLPQLGRVFTQDEGTPAGRPVAILSNAIWRTRYHADPGIVGSVVTLDSIATTVVGVLPANARFPFMPKADIFTPRYFELSLMTPQRLRMGVGYLNMIARLRPATDIFEANNELTLLNQRYREQNPTAPDAAPSTQMKATSLRDEVVGDVRPKVLILSGAVVVVLLIACANVASLLLSRALARKREIATRAALGASRSVIVRQLLTESLLLALVAGTLGVGIGWAATRALAVWGASQIPEGFPLTLDGQVLLFSVAISFLTGIAFGIFPALQLARVDLNATLRSEGRTASISRSGSRGKALLVVIQIALSLVLLIAAGLLLRSFSLLLRVDPGFEAHNLLTMDVSLSTTKYAKPDQQIAFFNDVLQRISAQPGIRSAAISATLPLTFKRITPVLADGQPDVPLAQRPFVDIEAISPRWFETMRVPLRSGRTFASDDNAKAPPVVIVNETFARQYWPGQSAVGKRVVVGRRPEPALVVGVAADVKNQGLQKDSLAQLYLPFEQLPWSDMNLLVRTDVRPTDAVAAIRAQIAAVDGNQPVNEIQTAEELVDGSRAQPRFVMLLVGGFSATALLLAIVGVYGVLSYSVGQRRQEFGIRLALGANRANILQMVMRQGLFMVLGGITTGLCAALMLTRFLENVLYKTTSRDLTTFVLVPALFLLVAVFATYLPARRAMKVEPAETLR</sequence>
<evidence type="ECO:0000256" key="6">
    <source>
        <dbReference type="ARBA" id="ARBA00038076"/>
    </source>
</evidence>
<evidence type="ECO:0000256" key="7">
    <source>
        <dbReference type="SAM" id="Phobius"/>
    </source>
</evidence>
<dbReference type="PANTHER" id="PTHR30572:SF4">
    <property type="entry name" value="ABC TRANSPORTER PERMEASE YTRF"/>
    <property type="match status" value="1"/>
</dbReference>
<keyword evidence="4 7" id="KW-1133">Transmembrane helix</keyword>
<evidence type="ECO:0000259" key="8">
    <source>
        <dbReference type="Pfam" id="PF02687"/>
    </source>
</evidence>
<dbReference type="RefSeq" id="WP_348263786.1">
    <property type="nucleotide sequence ID" value="NZ_CP121196.1"/>
</dbReference>
<keyword evidence="2" id="KW-1003">Cell membrane</keyword>
<feature type="transmembrane region" description="Helical" evidence="7">
    <location>
        <begin position="277"/>
        <end position="300"/>
    </location>
</feature>
<dbReference type="InterPro" id="IPR025857">
    <property type="entry name" value="MacB_PCD"/>
</dbReference>
<dbReference type="InterPro" id="IPR003838">
    <property type="entry name" value="ABC3_permease_C"/>
</dbReference>
<dbReference type="GO" id="GO:0022857">
    <property type="term" value="F:transmembrane transporter activity"/>
    <property type="evidence" value="ECO:0007669"/>
    <property type="project" value="TreeGrafter"/>
</dbReference>
<feature type="domain" description="MacB-like periplasmic core" evidence="9">
    <location>
        <begin position="22"/>
        <end position="238"/>
    </location>
</feature>
<gene>
    <name evidence="10" type="ORF">P8935_04310</name>
</gene>
<feature type="transmembrane region" description="Helical" evidence="7">
    <location>
        <begin position="332"/>
        <end position="354"/>
    </location>
</feature>
<feature type="domain" description="MacB-like periplasmic core" evidence="9">
    <location>
        <begin position="496"/>
        <end position="654"/>
    </location>
</feature>
<dbReference type="PANTHER" id="PTHR30572">
    <property type="entry name" value="MEMBRANE COMPONENT OF TRANSPORTER-RELATED"/>
    <property type="match status" value="1"/>
</dbReference>
<evidence type="ECO:0000256" key="2">
    <source>
        <dbReference type="ARBA" id="ARBA00022475"/>
    </source>
</evidence>
<feature type="transmembrane region" description="Helical" evidence="7">
    <location>
        <begin position="680"/>
        <end position="704"/>
    </location>
</feature>
<name>A0AAU7DKA8_9BACT</name>
<feature type="transmembrane region" description="Helical" evidence="7">
    <location>
        <begin position="770"/>
        <end position="790"/>
    </location>
</feature>
<comment type="subcellular location">
    <subcellularLocation>
        <location evidence="1">Cell membrane</location>
        <topology evidence="1">Multi-pass membrane protein</topology>
    </subcellularLocation>
</comment>
<reference evidence="10" key="1">
    <citation type="submission" date="2023-03" db="EMBL/GenBank/DDBJ databases">
        <title>Edaphobacter sp.</title>
        <authorList>
            <person name="Huber K.J."/>
            <person name="Papendorf J."/>
            <person name="Pilke C."/>
            <person name="Bunk B."/>
            <person name="Sproeer C."/>
            <person name="Pester M."/>
        </authorList>
    </citation>
    <scope>NUCLEOTIDE SEQUENCE</scope>
    <source>
        <strain evidence="10">DSM 110680</strain>
    </source>
</reference>
<dbReference type="AlphaFoldDB" id="A0AAU7DKA8"/>
<proteinExistence type="inferred from homology"/>
<keyword evidence="5 7" id="KW-0472">Membrane</keyword>
<organism evidence="10">
    <name type="scientific">Telmatobacter sp. DSM 110680</name>
    <dbReference type="NCBI Taxonomy" id="3036704"/>
    <lineage>
        <taxon>Bacteria</taxon>
        <taxon>Pseudomonadati</taxon>
        <taxon>Acidobacteriota</taxon>
        <taxon>Terriglobia</taxon>
        <taxon>Terriglobales</taxon>
        <taxon>Acidobacteriaceae</taxon>
        <taxon>Telmatobacter</taxon>
    </lineage>
</organism>
<accession>A0AAU7DKA8</accession>
<evidence type="ECO:0000313" key="10">
    <source>
        <dbReference type="EMBL" id="XBH18562.1"/>
    </source>
</evidence>
<protein>
    <submittedName>
        <fullName evidence="10">ABC transporter permease</fullName>
    </submittedName>
</protein>
<feature type="transmembrane region" description="Helical" evidence="7">
    <location>
        <begin position="374"/>
        <end position="397"/>
    </location>
</feature>
<feature type="transmembrane region" description="Helical" evidence="7">
    <location>
        <begin position="737"/>
        <end position="758"/>
    </location>
</feature>
<feature type="domain" description="ABC3 transporter permease C-terminal" evidence="8">
    <location>
        <begin position="283"/>
        <end position="399"/>
    </location>
</feature>
<feature type="transmembrane region" description="Helical" evidence="7">
    <location>
        <begin position="423"/>
        <end position="444"/>
    </location>
</feature>
<dbReference type="NCBIfam" id="TIGR03434">
    <property type="entry name" value="ADOP"/>
    <property type="match status" value="1"/>
</dbReference>
<dbReference type="Pfam" id="PF12704">
    <property type="entry name" value="MacB_PCD"/>
    <property type="match status" value="2"/>
</dbReference>